<keyword evidence="4" id="KW-1185">Reference proteome</keyword>
<gene>
    <name evidence="3" type="ORF">D3272_05390</name>
</gene>
<dbReference type="RefSeq" id="WP_129218113.1">
    <property type="nucleotide sequence ID" value="NZ_QYBC01000003.1"/>
</dbReference>
<proteinExistence type="predicted"/>
<organism evidence="3 4">
    <name type="scientific">Lichenibacterium ramalinae</name>
    <dbReference type="NCBI Taxonomy" id="2316527"/>
    <lineage>
        <taxon>Bacteria</taxon>
        <taxon>Pseudomonadati</taxon>
        <taxon>Pseudomonadota</taxon>
        <taxon>Alphaproteobacteria</taxon>
        <taxon>Hyphomicrobiales</taxon>
        <taxon>Lichenihabitantaceae</taxon>
        <taxon>Lichenibacterium</taxon>
    </lineage>
</organism>
<evidence type="ECO:0000256" key="1">
    <source>
        <dbReference type="SAM" id="MobiDB-lite"/>
    </source>
</evidence>
<feature type="region of interest" description="Disordered" evidence="1">
    <location>
        <begin position="54"/>
        <end position="79"/>
    </location>
</feature>
<reference evidence="3 4" key="1">
    <citation type="submission" date="2018-09" db="EMBL/GenBank/DDBJ databases">
        <authorList>
            <person name="Grouzdev D.S."/>
            <person name="Krutkina M.S."/>
        </authorList>
    </citation>
    <scope>NUCLEOTIDE SEQUENCE [LARGE SCALE GENOMIC DNA]</scope>
    <source>
        <strain evidence="3 4">RmlP001</strain>
    </source>
</reference>
<dbReference type="AlphaFoldDB" id="A0A4Q2RI07"/>
<evidence type="ECO:0000256" key="2">
    <source>
        <dbReference type="SAM" id="SignalP"/>
    </source>
</evidence>
<evidence type="ECO:0000313" key="4">
    <source>
        <dbReference type="Proteomes" id="UP000289411"/>
    </source>
</evidence>
<feature type="signal peptide" evidence="2">
    <location>
        <begin position="1"/>
        <end position="21"/>
    </location>
</feature>
<name>A0A4Q2RI07_9HYPH</name>
<accession>A0A4Q2RI07</accession>
<feature type="chain" id="PRO_5020669781" evidence="2">
    <location>
        <begin position="22"/>
        <end position="79"/>
    </location>
</feature>
<dbReference type="EMBL" id="QYBC01000003">
    <property type="protein sequence ID" value="RYB06759.1"/>
    <property type="molecule type" value="Genomic_DNA"/>
</dbReference>
<sequence>MKFALATALLVLPLTLCAAHAMPVQSVSGASSTLTPVSGRCGKSRHRGYFDACRPGGGYNPHGPNRLRRGGPGRVAHPS</sequence>
<evidence type="ECO:0000313" key="3">
    <source>
        <dbReference type="EMBL" id="RYB06759.1"/>
    </source>
</evidence>
<protein>
    <submittedName>
        <fullName evidence="3">Uncharacterized protein</fullName>
    </submittedName>
</protein>
<dbReference type="Proteomes" id="UP000289411">
    <property type="component" value="Unassembled WGS sequence"/>
</dbReference>
<comment type="caution">
    <text evidence="3">The sequence shown here is derived from an EMBL/GenBank/DDBJ whole genome shotgun (WGS) entry which is preliminary data.</text>
</comment>
<keyword evidence="2" id="KW-0732">Signal</keyword>
<reference evidence="3 4" key="2">
    <citation type="submission" date="2019-02" db="EMBL/GenBank/DDBJ databases">
        <title>'Lichenibacterium ramalinii' gen. nov. sp. nov., 'Lichenibacterium minor' gen. nov. sp. nov.</title>
        <authorList>
            <person name="Pankratov T."/>
        </authorList>
    </citation>
    <scope>NUCLEOTIDE SEQUENCE [LARGE SCALE GENOMIC DNA]</scope>
    <source>
        <strain evidence="3 4">RmlP001</strain>
    </source>
</reference>